<dbReference type="OrthoDB" id="8526975at2"/>
<dbReference type="InterPro" id="IPR007791">
    <property type="entry name" value="DjlA_N"/>
</dbReference>
<comment type="caution">
    <text evidence="2">The sequence shown here is derived from an EMBL/GenBank/DDBJ whole genome shotgun (WGS) entry which is preliminary data.</text>
</comment>
<gene>
    <name evidence="2" type="ORF">F7Q92_11645</name>
</gene>
<keyword evidence="3" id="KW-1185">Reference proteome</keyword>
<organism evidence="2 3">
    <name type="scientific">Ideonella dechloratans</name>
    <dbReference type="NCBI Taxonomy" id="36863"/>
    <lineage>
        <taxon>Bacteria</taxon>
        <taxon>Pseudomonadati</taxon>
        <taxon>Pseudomonadota</taxon>
        <taxon>Betaproteobacteria</taxon>
        <taxon>Burkholderiales</taxon>
        <taxon>Sphaerotilaceae</taxon>
        <taxon>Ideonella</taxon>
    </lineage>
</organism>
<sequence length="144" mass="15371">MRSYPCNSPEAGARLLALVLISDGHVCRSEIETLQRLQVEEALGLAPGRFAQVMHTLCDDLLASAYGSGALMCHVDDATLASLLSEVDDPLLQTKVMQLARDLAQADRHLAEAEAQVLSAAHRLWRIPGTALASPGAATPWQSA</sequence>
<feature type="domain" description="Co-chaperone DjlA N-terminal" evidence="1">
    <location>
        <begin position="13"/>
        <end position="131"/>
    </location>
</feature>
<dbReference type="SUPFAM" id="SSF158682">
    <property type="entry name" value="TerB-like"/>
    <property type="match status" value="1"/>
</dbReference>
<accession>A0A643FCE7</accession>
<evidence type="ECO:0000313" key="2">
    <source>
        <dbReference type="EMBL" id="KAB0581379.1"/>
    </source>
</evidence>
<dbReference type="InterPro" id="IPR029024">
    <property type="entry name" value="TerB-like"/>
</dbReference>
<dbReference type="EMBL" id="VZPB01000025">
    <property type="protein sequence ID" value="KAB0581379.1"/>
    <property type="molecule type" value="Genomic_DNA"/>
</dbReference>
<dbReference type="AlphaFoldDB" id="A0A643FCE7"/>
<proteinExistence type="predicted"/>
<evidence type="ECO:0000313" key="3">
    <source>
        <dbReference type="Proteomes" id="UP000430120"/>
    </source>
</evidence>
<dbReference type="RefSeq" id="WP_151124316.1">
    <property type="nucleotide sequence ID" value="NZ_CP088082.1"/>
</dbReference>
<evidence type="ECO:0000259" key="1">
    <source>
        <dbReference type="Pfam" id="PF05099"/>
    </source>
</evidence>
<dbReference type="Pfam" id="PF05099">
    <property type="entry name" value="TerB"/>
    <property type="match status" value="1"/>
</dbReference>
<dbReference type="CDD" id="cd07177">
    <property type="entry name" value="terB_like"/>
    <property type="match status" value="1"/>
</dbReference>
<protein>
    <submittedName>
        <fullName evidence="2">TerB family tellurite resistance protein</fullName>
    </submittedName>
</protein>
<dbReference type="Proteomes" id="UP000430120">
    <property type="component" value="Unassembled WGS sequence"/>
</dbReference>
<reference evidence="2 3" key="1">
    <citation type="submission" date="2019-09" db="EMBL/GenBank/DDBJ databases">
        <title>Draft genome sequences of 48 bacterial type strains from the CCUG.</title>
        <authorList>
            <person name="Tunovic T."/>
            <person name="Pineiro-Iglesias B."/>
            <person name="Unosson C."/>
            <person name="Inganas E."/>
            <person name="Ohlen M."/>
            <person name="Cardew S."/>
            <person name="Jensie-Markopoulos S."/>
            <person name="Salva-Serra F."/>
            <person name="Jaen-Luchoro D."/>
            <person name="Karlsson R."/>
            <person name="Svensson-Stadler L."/>
            <person name="Chun J."/>
            <person name="Moore E."/>
        </authorList>
    </citation>
    <scope>NUCLEOTIDE SEQUENCE [LARGE SCALE GENOMIC DNA]</scope>
    <source>
        <strain evidence="2 3">CCUG 30977</strain>
    </source>
</reference>
<dbReference type="Gene3D" id="1.10.3680.10">
    <property type="entry name" value="TerB-like"/>
    <property type="match status" value="1"/>
</dbReference>
<name>A0A643FCE7_IDEDE</name>